<organism evidence="1 2">
    <name type="scientific">Trifolium medium</name>
    <dbReference type="NCBI Taxonomy" id="97028"/>
    <lineage>
        <taxon>Eukaryota</taxon>
        <taxon>Viridiplantae</taxon>
        <taxon>Streptophyta</taxon>
        <taxon>Embryophyta</taxon>
        <taxon>Tracheophyta</taxon>
        <taxon>Spermatophyta</taxon>
        <taxon>Magnoliopsida</taxon>
        <taxon>eudicotyledons</taxon>
        <taxon>Gunneridae</taxon>
        <taxon>Pentapetalae</taxon>
        <taxon>rosids</taxon>
        <taxon>fabids</taxon>
        <taxon>Fabales</taxon>
        <taxon>Fabaceae</taxon>
        <taxon>Papilionoideae</taxon>
        <taxon>50 kb inversion clade</taxon>
        <taxon>NPAAA clade</taxon>
        <taxon>Hologalegina</taxon>
        <taxon>IRL clade</taxon>
        <taxon>Trifolieae</taxon>
        <taxon>Trifolium</taxon>
    </lineage>
</organism>
<dbReference type="AlphaFoldDB" id="A0A392TVQ9"/>
<dbReference type="Proteomes" id="UP000265520">
    <property type="component" value="Unassembled WGS sequence"/>
</dbReference>
<reference evidence="1 2" key="1">
    <citation type="journal article" date="2018" name="Front. Plant Sci.">
        <title>Red Clover (Trifolium pratense) and Zigzag Clover (T. medium) - A Picture of Genomic Similarities and Differences.</title>
        <authorList>
            <person name="Dluhosova J."/>
            <person name="Istvanek J."/>
            <person name="Nedelnik J."/>
            <person name="Repkova J."/>
        </authorList>
    </citation>
    <scope>NUCLEOTIDE SEQUENCE [LARGE SCALE GENOMIC DNA]</scope>
    <source>
        <strain evidence="2">cv. 10/8</strain>
        <tissue evidence="1">Leaf</tissue>
    </source>
</reference>
<dbReference type="EMBL" id="LXQA010645741">
    <property type="protein sequence ID" value="MCI63905.1"/>
    <property type="molecule type" value="Genomic_DNA"/>
</dbReference>
<accession>A0A392TVQ9</accession>
<evidence type="ECO:0000313" key="2">
    <source>
        <dbReference type="Proteomes" id="UP000265520"/>
    </source>
</evidence>
<evidence type="ECO:0000313" key="1">
    <source>
        <dbReference type="EMBL" id="MCI63905.1"/>
    </source>
</evidence>
<name>A0A392TVQ9_9FABA</name>
<proteinExistence type="predicted"/>
<keyword evidence="2" id="KW-1185">Reference proteome</keyword>
<sequence>FGRLFDLAENKSASVAVMFSLGWEAGWEAIILQIDGGGSLTWIKATLFVVHTSS</sequence>
<protein>
    <submittedName>
        <fullName evidence="1">Uncharacterized protein</fullName>
    </submittedName>
</protein>
<comment type="caution">
    <text evidence="1">The sequence shown here is derived from an EMBL/GenBank/DDBJ whole genome shotgun (WGS) entry which is preliminary data.</text>
</comment>
<feature type="non-terminal residue" evidence="1">
    <location>
        <position position="1"/>
    </location>
</feature>